<dbReference type="SMART" id="SM00256">
    <property type="entry name" value="FBOX"/>
    <property type="match status" value="1"/>
</dbReference>
<reference evidence="2 3" key="1">
    <citation type="submission" date="2018-02" db="EMBL/GenBank/DDBJ databases">
        <title>The genomes of Aspergillus section Nigri reveals drivers in fungal speciation.</title>
        <authorList>
            <consortium name="DOE Joint Genome Institute"/>
            <person name="Vesth T.C."/>
            <person name="Nybo J."/>
            <person name="Theobald S."/>
            <person name="Brandl J."/>
            <person name="Frisvad J.C."/>
            <person name="Nielsen K.F."/>
            <person name="Lyhne E.K."/>
            <person name="Kogle M.E."/>
            <person name="Kuo A."/>
            <person name="Riley R."/>
            <person name="Clum A."/>
            <person name="Nolan M."/>
            <person name="Lipzen A."/>
            <person name="Salamov A."/>
            <person name="Henrissat B."/>
            <person name="Wiebenga A."/>
            <person name="De vries R.P."/>
            <person name="Grigoriev I.V."/>
            <person name="Mortensen U.H."/>
            <person name="Andersen M.R."/>
            <person name="Baker S.E."/>
        </authorList>
    </citation>
    <scope>NUCLEOTIDE SEQUENCE [LARGE SCALE GENOMIC DNA]</scope>
    <source>
        <strain evidence="2 3">CBS 313.89</strain>
    </source>
</reference>
<keyword evidence="3" id="KW-1185">Reference proteome</keyword>
<evidence type="ECO:0000259" key="1">
    <source>
        <dbReference type="SMART" id="SM00256"/>
    </source>
</evidence>
<dbReference type="SUPFAM" id="SSF81383">
    <property type="entry name" value="F-box domain"/>
    <property type="match status" value="1"/>
</dbReference>
<evidence type="ECO:0000313" key="3">
    <source>
        <dbReference type="Proteomes" id="UP000249789"/>
    </source>
</evidence>
<name>A0A8G1RZA7_9EURO</name>
<dbReference type="VEuPathDB" id="FungiDB:BO72DRAFT_444279"/>
<dbReference type="AlphaFoldDB" id="A0A8G1RZA7"/>
<protein>
    <recommendedName>
        <fullName evidence="1">F-box domain-containing protein</fullName>
    </recommendedName>
</protein>
<proteinExistence type="predicted"/>
<dbReference type="OrthoDB" id="3800738at2759"/>
<accession>A0A8G1RZA7</accession>
<dbReference type="Pfam" id="PF00646">
    <property type="entry name" value="F-box"/>
    <property type="match status" value="1"/>
</dbReference>
<evidence type="ECO:0000313" key="2">
    <source>
        <dbReference type="EMBL" id="RAK81778.1"/>
    </source>
</evidence>
<sequence length="293" mass="34150">MTCLSMIPTFARGSRSPDYESQPNCSMSNAEASRIFHVPEILEGILLGLDLYTLLISARVCHSWNSLIKSSRKIQQALFYIPVETPVPHHPRTKNPFITDIIWPEFIHRQLLSYTRPGTACCFEIPDMASKKREAAYLRPEASWQNMLLQQPPNCIVRLWNPRRSDVRYRNHSDTADSLVRWKPKGDYLRLKHVVYYIDAGAFTPSPWPFLCFVNGWELHRVVRKPERRDKMKRSPDLRRYLASFDLTLNTASKGCWPVVICPPGQPRRTARSINLTHWFERKDVKLLENELC</sequence>
<gene>
    <name evidence="2" type="ORF">BO72DRAFT_444279</name>
</gene>
<dbReference type="InterPro" id="IPR036047">
    <property type="entry name" value="F-box-like_dom_sf"/>
</dbReference>
<dbReference type="GeneID" id="63861105"/>
<dbReference type="Proteomes" id="UP000249789">
    <property type="component" value="Unassembled WGS sequence"/>
</dbReference>
<dbReference type="InterPro" id="IPR001810">
    <property type="entry name" value="F-box_dom"/>
</dbReference>
<dbReference type="EMBL" id="KZ824624">
    <property type="protein sequence ID" value="RAK81778.1"/>
    <property type="molecule type" value="Genomic_DNA"/>
</dbReference>
<feature type="domain" description="F-box" evidence="1">
    <location>
        <begin position="38"/>
        <end position="77"/>
    </location>
</feature>
<organism evidence="2 3">
    <name type="scientific">Aspergillus fijiensis CBS 313.89</name>
    <dbReference type="NCBI Taxonomy" id="1448319"/>
    <lineage>
        <taxon>Eukaryota</taxon>
        <taxon>Fungi</taxon>
        <taxon>Dikarya</taxon>
        <taxon>Ascomycota</taxon>
        <taxon>Pezizomycotina</taxon>
        <taxon>Eurotiomycetes</taxon>
        <taxon>Eurotiomycetidae</taxon>
        <taxon>Eurotiales</taxon>
        <taxon>Aspergillaceae</taxon>
        <taxon>Aspergillus</taxon>
    </lineage>
</organism>
<dbReference type="RefSeq" id="XP_040805788.1">
    <property type="nucleotide sequence ID" value="XM_040943772.1"/>
</dbReference>